<organism evidence="1 2">
    <name type="scientific">Pedobacter antarcticus 4BY</name>
    <dbReference type="NCBI Taxonomy" id="1358423"/>
    <lineage>
        <taxon>Bacteria</taxon>
        <taxon>Pseudomonadati</taxon>
        <taxon>Bacteroidota</taxon>
        <taxon>Sphingobacteriia</taxon>
        <taxon>Sphingobacteriales</taxon>
        <taxon>Sphingobacteriaceae</taxon>
        <taxon>Pedobacter</taxon>
    </lineage>
</organism>
<reference evidence="1 2" key="1">
    <citation type="journal article" date="1992" name="Int. J. Syst. Bacteriol.">
        <title>Sphingobacterium antarcticus sp. nov. a Psychrotrophic Bacterium from the Soils of Schirmacher Oasis, Antarctica.</title>
        <authorList>
            <person name="Shivaji S."/>
            <person name="Ray M.K."/>
            <person name="Rao N.S."/>
            <person name="Saiserr L."/>
            <person name="Jagannadham M.V."/>
            <person name="Kumar G.S."/>
            <person name="Reddy G."/>
            <person name="Bhargava P.M."/>
        </authorList>
    </citation>
    <scope>NUCLEOTIDE SEQUENCE [LARGE SCALE GENOMIC DNA]</scope>
    <source>
        <strain evidence="1 2">4BY</strain>
    </source>
</reference>
<protein>
    <recommendedName>
        <fullName evidence="3">Phospholipase D-like domain-containing protein</fullName>
    </recommendedName>
</protein>
<evidence type="ECO:0000313" key="1">
    <source>
        <dbReference type="EMBL" id="KEQ31642.1"/>
    </source>
</evidence>
<evidence type="ECO:0008006" key="3">
    <source>
        <dbReference type="Google" id="ProtNLM"/>
    </source>
</evidence>
<dbReference type="EMBL" id="JNFF01000008">
    <property type="protein sequence ID" value="KEQ31642.1"/>
    <property type="molecule type" value="Genomic_DNA"/>
</dbReference>
<dbReference type="Proteomes" id="UP000028007">
    <property type="component" value="Unassembled WGS sequence"/>
</dbReference>
<keyword evidence="2" id="KW-1185">Reference proteome</keyword>
<proteinExistence type="predicted"/>
<accession>A0A081PLR9</accession>
<dbReference type="AlphaFoldDB" id="A0A081PLR9"/>
<comment type="caution">
    <text evidence="1">The sequence shown here is derived from an EMBL/GenBank/DDBJ whole genome shotgun (WGS) entry which is preliminary data.</text>
</comment>
<gene>
    <name evidence="1" type="ORF">N180_15500</name>
</gene>
<name>A0A081PLR9_9SPHI</name>
<sequence>MRSAGLAQLLSLLKGRVCKTICTINSELLIRKKLLIGSFNWSENAKKSFENLMVFACEPQLAREFLRELKRSKKVIKDSIARLQAKKSANKSVVEIW</sequence>
<evidence type="ECO:0000313" key="2">
    <source>
        <dbReference type="Proteomes" id="UP000028007"/>
    </source>
</evidence>